<dbReference type="PROSITE" id="PS00580">
    <property type="entry name" value="RIBOSOMAL_L32E"/>
    <property type="match status" value="1"/>
</dbReference>
<dbReference type="AlphaFoldDB" id="A0A5E8BQQ0"/>
<organism evidence="5 6">
    <name type="scientific">Magnusiomyces paraingens</name>
    <dbReference type="NCBI Taxonomy" id="2606893"/>
    <lineage>
        <taxon>Eukaryota</taxon>
        <taxon>Fungi</taxon>
        <taxon>Dikarya</taxon>
        <taxon>Ascomycota</taxon>
        <taxon>Saccharomycotina</taxon>
        <taxon>Dipodascomycetes</taxon>
        <taxon>Dipodascales</taxon>
        <taxon>Dipodascaceae</taxon>
        <taxon>Magnusiomyces</taxon>
    </lineage>
</organism>
<keyword evidence="3" id="KW-0687">Ribonucleoprotein</keyword>
<dbReference type="OrthoDB" id="268693at2759"/>
<dbReference type="GeneID" id="43582347"/>
<evidence type="ECO:0000256" key="1">
    <source>
        <dbReference type="ARBA" id="ARBA00008431"/>
    </source>
</evidence>
<dbReference type="Proteomes" id="UP000398389">
    <property type="component" value="Unassembled WGS sequence"/>
</dbReference>
<dbReference type="InterPro" id="IPR018263">
    <property type="entry name" value="Ribosomal_eL32_CS"/>
</dbReference>
<protein>
    <recommendedName>
        <fullName evidence="7">60S ribosomal protein L32</fullName>
    </recommendedName>
</protein>
<dbReference type="PANTHER" id="PTHR23413:SF1">
    <property type="entry name" value="RIBOSOMAL PROTEIN L32"/>
    <property type="match status" value="1"/>
</dbReference>
<accession>A0A5E8BQQ0</accession>
<dbReference type="RefSeq" id="XP_031854138.1">
    <property type="nucleotide sequence ID" value="XM_031998247.1"/>
</dbReference>
<comment type="similarity">
    <text evidence="1">Belongs to the eukaryotic ribosomal protein eL32 family.</text>
</comment>
<evidence type="ECO:0000313" key="6">
    <source>
        <dbReference type="Proteomes" id="UP000398389"/>
    </source>
</evidence>
<feature type="compositionally biased region" description="Basic residues" evidence="4">
    <location>
        <begin position="8"/>
        <end position="23"/>
    </location>
</feature>
<dbReference type="SUPFAM" id="SSF52042">
    <property type="entry name" value="Ribosomal protein L32e"/>
    <property type="match status" value="1"/>
</dbReference>
<dbReference type="InterPro" id="IPR036351">
    <property type="entry name" value="Ribosomal_eL32_sf"/>
</dbReference>
<proteinExistence type="inferred from homology"/>
<gene>
    <name evidence="5" type="ORF">SAPINGB_P003530</name>
</gene>
<evidence type="ECO:0000256" key="2">
    <source>
        <dbReference type="ARBA" id="ARBA00022980"/>
    </source>
</evidence>
<dbReference type="Pfam" id="PF01655">
    <property type="entry name" value="Ribosomal_L32e"/>
    <property type="match status" value="1"/>
</dbReference>
<evidence type="ECO:0000313" key="5">
    <source>
        <dbReference type="EMBL" id="VVT53351.1"/>
    </source>
</evidence>
<evidence type="ECO:0000256" key="4">
    <source>
        <dbReference type="SAM" id="MobiDB-lite"/>
    </source>
</evidence>
<name>A0A5E8BQQ0_9ASCO</name>
<evidence type="ECO:0000256" key="3">
    <source>
        <dbReference type="ARBA" id="ARBA00023274"/>
    </source>
</evidence>
<dbReference type="GO" id="GO:0022625">
    <property type="term" value="C:cytosolic large ribosomal subunit"/>
    <property type="evidence" value="ECO:0007669"/>
    <property type="project" value="TreeGrafter"/>
</dbReference>
<keyword evidence="2" id="KW-0689">Ribosomal protein</keyword>
<reference evidence="5 6" key="1">
    <citation type="submission" date="2019-09" db="EMBL/GenBank/DDBJ databases">
        <authorList>
            <person name="Brejova B."/>
        </authorList>
    </citation>
    <scope>NUCLEOTIDE SEQUENCE [LARGE SCALE GENOMIC DNA]</scope>
</reference>
<dbReference type="CDD" id="cd00513">
    <property type="entry name" value="Ribosomal_L32_L32e"/>
    <property type="match status" value="1"/>
</dbReference>
<keyword evidence="6" id="KW-1185">Reference proteome</keyword>
<dbReference type="PANTHER" id="PTHR23413">
    <property type="entry name" value="60S RIBOSOMAL PROTEIN L32 AND DNA-DIRECTED RNA POLYMERASE II, SUBUNIT N"/>
    <property type="match status" value="1"/>
</dbReference>
<dbReference type="EMBL" id="CABVLU010000003">
    <property type="protein sequence ID" value="VVT53351.1"/>
    <property type="molecule type" value="Genomic_DNA"/>
</dbReference>
<dbReference type="SMART" id="SM01393">
    <property type="entry name" value="Ribosomal_L32e"/>
    <property type="match status" value="1"/>
</dbReference>
<evidence type="ECO:0008006" key="7">
    <source>
        <dbReference type="Google" id="ProtNLM"/>
    </source>
</evidence>
<dbReference type="GO" id="GO:0003735">
    <property type="term" value="F:structural constituent of ribosome"/>
    <property type="evidence" value="ECO:0007669"/>
    <property type="project" value="InterPro"/>
</dbReference>
<dbReference type="GO" id="GO:0006412">
    <property type="term" value="P:translation"/>
    <property type="evidence" value="ECO:0007669"/>
    <property type="project" value="InterPro"/>
</dbReference>
<sequence>MALAPHPKIVKKHGNKKFKRHHSDRYARVGESWRKPKGIDSAVRRRFRGTVRMPKIGYGSDKRTKYLAPSGLKSVVVSNAAELDTLILSNKYFAAEIAHSVSSRKRAEIVEKAKTLSIHVTNASARLSSQA</sequence>
<feature type="region of interest" description="Disordered" evidence="4">
    <location>
        <begin position="1"/>
        <end position="23"/>
    </location>
</feature>
<dbReference type="InterPro" id="IPR001515">
    <property type="entry name" value="Ribosomal_eL32"/>
</dbReference>